<keyword evidence="1" id="KW-0456">Lyase</keyword>
<sequence>MSKGKYILVDGTFVSTEEYQISLVESDAIHFTEKIRAIRTTFPFFKETLDSIRFKLFLYNQSFPEFTENDGSALRRQLERTLTKNKHYLGAILTLTLRFSGQKIQFTIQSEKTDQVGYELNEKGLYTEIFEPIKKSISTLSHLSLGSEIFWDIAKSHQKESTTDELLLVNTSDQIIETYESNMYLIKGKTAKGAGSEQGAYQDITKPLMLDVFKKLKLDYAENEGITKSDLYEADELLIVNSIKGIRWVIGFENKRYFNHTIRRITDLFNQLIFS</sequence>
<dbReference type="KEGG" id="anf:AQPE_3276"/>
<dbReference type="Pfam" id="PF01063">
    <property type="entry name" value="Aminotran_4"/>
    <property type="match status" value="1"/>
</dbReference>
<keyword evidence="2" id="KW-1185">Reference proteome</keyword>
<dbReference type="EMBL" id="AP018694">
    <property type="protein sequence ID" value="BBE19102.1"/>
    <property type="molecule type" value="Genomic_DNA"/>
</dbReference>
<proteinExistence type="predicted"/>
<reference evidence="1" key="1">
    <citation type="journal article" date="2020" name="Int. J. Syst. Evol. Microbiol.">
        <title>Aquipluma nitroreducens gen. nov. sp. nov., a novel facultatively anaerobic bacterium isolated from a freshwater lake.</title>
        <authorList>
            <person name="Watanabe M."/>
            <person name="Kojima H."/>
            <person name="Fukui M."/>
        </authorList>
    </citation>
    <scope>NUCLEOTIDE SEQUENCE</scope>
    <source>
        <strain evidence="1">MeG22</strain>
    </source>
</reference>
<name>A0A5K7SC05_9BACT</name>
<evidence type="ECO:0000313" key="1">
    <source>
        <dbReference type="EMBL" id="BBE19102.1"/>
    </source>
</evidence>
<dbReference type="InterPro" id="IPR001544">
    <property type="entry name" value="Aminotrans_IV"/>
</dbReference>
<dbReference type="InterPro" id="IPR036038">
    <property type="entry name" value="Aminotransferase-like"/>
</dbReference>
<dbReference type="GO" id="GO:0016829">
    <property type="term" value="F:lyase activity"/>
    <property type="evidence" value="ECO:0007669"/>
    <property type="project" value="UniProtKB-KW"/>
</dbReference>
<organism evidence="1 2">
    <name type="scientific">Aquipluma nitroreducens</name>
    <dbReference type="NCBI Taxonomy" id="2010828"/>
    <lineage>
        <taxon>Bacteria</taxon>
        <taxon>Pseudomonadati</taxon>
        <taxon>Bacteroidota</taxon>
        <taxon>Bacteroidia</taxon>
        <taxon>Marinilabiliales</taxon>
        <taxon>Prolixibacteraceae</taxon>
        <taxon>Aquipluma</taxon>
    </lineage>
</organism>
<gene>
    <name evidence="1" type="ORF">AQPE_3276</name>
</gene>
<dbReference type="AlphaFoldDB" id="A0A5K7SC05"/>
<dbReference type="SUPFAM" id="SSF56752">
    <property type="entry name" value="D-aminoacid aminotransferase-like PLP-dependent enzymes"/>
    <property type="match status" value="1"/>
</dbReference>
<dbReference type="Proteomes" id="UP001193389">
    <property type="component" value="Chromosome"/>
</dbReference>
<accession>A0A5K7SC05</accession>
<dbReference type="RefSeq" id="WP_318347375.1">
    <property type="nucleotide sequence ID" value="NZ_AP018694.1"/>
</dbReference>
<dbReference type="InterPro" id="IPR043132">
    <property type="entry name" value="BCAT-like_C"/>
</dbReference>
<dbReference type="Gene3D" id="3.20.10.10">
    <property type="entry name" value="D-amino Acid Aminotransferase, subunit A, domain 2"/>
    <property type="match status" value="1"/>
</dbReference>
<evidence type="ECO:0000313" key="2">
    <source>
        <dbReference type="Proteomes" id="UP001193389"/>
    </source>
</evidence>
<protein>
    <submittedName>
        <fullName evidence="1">Aminodeoxychorismate lyase</fullName>
    </submittedName>
</protein>